<organism evidence="1 2">
    <name type="scientific">Mesopusillimonas faecipullorum</name>
    <dbReference type="NCBI Taxonomy" id="2755040"/>
    <lineage>
        <taxon>Bacteria</taxon>
        <taxon>Pseudomonadati</taxon>
        <taxon>Pseudomonadota</taxon>
        <taxon>Betaproteobacteria</taxon>
        <taxon>Burkholderiales</taxon>
        <taxon>Alcaligenaceae</taxon>
        <taxon>Mesopusillimonas</taxon>
    </lineage>
</organism>
<sequence length="218" mass="24584">MRVRTLADHMQYADPHGHAQQLGIGSAVWPLFGLIWPSSIQLARKLKNRPVRPQEKILELGCGLGLASLLMHRRGAQVHASDCHPLASHFLETNQALNGLSGLPYVHAQWGEPACPDLLSTLGLTPAHQRYDLIVGSDLLYERSTPALLADLVHQRAKAQAEVWIVDPDRGHRNRFTQEMAQYGFKLMWQVCLRDRPILTAEGEELAYKGRCLQYRRD</sequence>
<accession>A0ABS8CEW0</accession>
<keyword evidence="1" id="KW-0489">Methyltransferase</keyword>
<comment type="caution">
    <text evidence="1">The sequence shown here is derived from an EMBL/GenBank/DDBJ whole genome shotgun (WGS) entry which is preliminary data.</text>
</comment>
<protein>
    <submittedName>
        <fullName evidence="1">Methyltransferase domain-containing protein</fullName>
    </submittedName>
</protein>
<dbReference type="Gene3D" id="3.40.50.150">
    <property type="entry name" value="Vaccinia Virus protein VP39"/>
    <property type="match status" value="1"/>
</dbReference>
<dbReference type="EMBL" id="JACDXW010000005">
    <property type="protein sequence ID" value="MCB5364339.1"/>
    <property type="molecule type" value="Genomic_DNA"/>
</dbReference>
<gene>
    <name evidence="1" type="ORF">H0484_11330</name>
</gene>
<keyword evidence="1" id="KW-0808">Transferase</keyword>
<dbReference type="InterPro" id="IPR029063">
    <property type="entry name" value="SAM-dependent_MTases_sf"/>
</dbReference>
<dbReference type="Pfam" id="PF10294">
    <property type="entry name" value="Methyltransf_16"/>
    <property type="match status" value="1"/>
</dbReference>
<name>A0ABS8CEW0_9BURK</name>
<dbReference type="CDD" id="cd02440">
    <property type="entry name" value="AdoMet_MTases"/>
    <property type="match status" value="1"/>
</dbReference>
<dbReference type="Proteomes" id="UP000776983">
    <property type="component" value="Unassembled WGS sequence"/>
</dbReference>
<dbReference type="GO" id="GO:0008168">
    <property type="term" value="F:methyltransferase activity"/>
    <property type="evidence" value="ECO:0007669"/>
    <property type="project" value="UniProtKB-KW"/>
</dbReference>
<keyword evidence="2" id="KW-1185">Reference proteome</keyword>
<proteinExistence type="predicted"/>
<dbReference type="GO" id="GO:0032259">
    <property type="term" value="P:methylation"/>
    <property type="evidence" value="ECO:0007669"/>
    <property type="project" value="UniProtKB-KW"/>
</dbReference>
<evidence type="ECO:0000313" key="1">
    <source>
        <dbReference type="EMBL" id="MCB5364339.1"/>
    </source>
</evidence>
<dbReference type="SUPFAM" id="SSF53335">
    <property type="entry name" value="S-adenosyl-L-methionine-dependent methyltransferases"/>
    <property type="match status" value="1"/>
</dbReference>
<dbReference type="PANTHER" id="PTHR14614">
    <property type="entry name" value="HEPATOCELLULAR CARCINOMA-ASSOCIATED ANTIGEN"/>
    <property type="match status" value="1"/>
</dbReference>
<dbReference type="InterPro" id="IPR019410">
    <property type="entry name" value="Methyltransf_16"/>
</dbReference>
<evidence type="ECO:0000313" key="2">
    <source>
        <dbReference type="Proteomes" id="UP000776983"/>
    </source>
</evidence>
<reference evidence="1 2" key="1">
    <citation type="submission" date="2020-07" db="EMBL/GenBank/DDBJ databases">
        <title>Pusillimonas sp. nov., isolated from poultry manure in Taiwan.</title>
        <authorList>
            <person name="Lin S.-Y."/>
            <person name="Tang Y.-S."/>
            <person name="Young C.-C."/>
        </authorList>
    </citation>
    <scope>NUCLEOTIDE SEQUENCE [LARGE SCALE GENOMIC DNA]</scope>
    <source>
        <strain evidence="1 2">CC-YST705</strain>
    </source>
</reference>